<comment type="similarity">
    <text evidence="2">Belongs to the type III secretion exporter family.</text>
</comment>
<evidence type="ECO:0000256" key="1">
    <source>
        <dbReference type="ARBA" id="ARBA00004651"/>
    </source>
</evidence>
<dbReference type="Pfam" id="PF01312">
    <property type="entry name" value="Bac_export_2"/>
    <property type="match status" value="1"/>
</dbReference>
<keyword evidence="5" id="KW-1003">Cell membrane</keyword>
<dbReference type="GO" id="GO:0009306">
    <property type="term" value="P:protein secretion"/>
    <property type="evidence" value="ECO:0007669"/>
    <property type="project" value="InterPro"/>
</dbReference>
<comment type="caution">
    <text evidence="15">The sequence shown here is derived from an EMBL/GenBank/DDBJ whole genome shotgun (WGS) entry which is preliminary data.</text>
</comment>
<keyword evidence="7" id="KW-1005">Bacterial flagellum biogenesis</keyword>
<comment type="subcellular location">
    <subcellularLocation>
        <location evidence="1">Cell membrane</location>
        <topology evidence="1">Multi-pass membrane protein</topology>
    </subcellularLocation>
</comment>
<feature type="region of interest" description="Disordered" evidence="13">
    <location>
        <begin position="356"/>
        <end position="405"/>
    </location>
</feature>
<evidence type="ECO:0000313" key="16">
    <source>
        <dbReference type="Proteomes" id="UP000247540"/>
    </source>
</evidence>
<keyword evidence="9 14" id="KW-1133">Transmembrane helix</keyword>
<keyword evidence="10 14" id="KW-0472">Membrane</keyword>
<dbReference type="Gene3D" id="3.40.1690.10">
    <property type="entry name" value="secretion proteins EscU"/>
    <property type="match status" value="1"/>
</dbReference>
<evidence type="ECO:0000256" key="3">
    <source>
        <dbReference type="ARBA" id="ARBA00021622"/>
    </source>
</evidence>
<dbReference type="OrthoDB" id="9807950at2"/>
<name>A0A318SR23_9BURK</name>
<dbReference type="PANTHER" id="PTHR30531:SF12">
    <property type="entry name" value="FLAGELLAR BIOSYNTHETIC PROTEIN FLHB"/>
    <property type="match status" value="1"/>
</dbReference>
<organism evidence="15 16">
    <name type="scientific">Xylophilus ampelinus</name>
    <dbReference type="NCBI Taxonomy" id="54067"/>
    <lineage>
        <taxon>Bacteria</taxon>
        <taxon>Pseudomonadati</taxon>
        <taxon>Pseudomonadota</taxon>
        <taxon>Betaproteobacteria</taxon>
        <taxon>Burkholderiales</taxon>
        <taxon>Xylophilus</taxon>
    </lineage>
</organism>
<dbReference type="InterPro" id="IPR006135">
    <property type="entry name" value="T3SS_substrate_exporter"/>
</dbReference>
<sequence>MSSSQDRQLPATEHKLQQARKDGQAARSRDLSHLAVLGAGAVAVLLLMPIVFDRLKLGLGRQLAFNAVTLQDPGTMLNRMQDFAVLGLLVAMAFAVSVGGAALLSTVAAGGWVTSLKPLTPDVGRLNPLKGIGNLFSKQQLVNVGKLVFMTAVLGCVGWFYLKDSIQKVASLMLQPSNLALHDLGQWLVSGVSLLLLVVFAAAIVDVPLQAFFHRSRLKMSHEEVKQEHKNSEGSAEVKSRIRQLQREVAQRKSIGNVPKADFVLMNPTHYAVALKYDEKTMAAPQVIAKGADLLAMRIREVAKSHDIPVLQSPMLARALYAHAELEQGIPSTLYAAVAQVLAYVYRLKAALRGEGAMPTAEPRPEPLVPPELDPHHKPAAAASAGDGTPVAPVAPLSSPGRIDR</sequence>
<accession>A0A318SR23</accession>
<dbReference type="Proteomes" id="UP000247540">
    <property type="component" value="Unassembled WGS sequence"/>
</dbReference>
<dbReference type="EMBL" id="QJTC01000021">
    <property type="protein sequence ID" value="PYE75030.1"/>
    <property type="molecule type" value="Genomic_DNA"/>
</dbReference>
<evidence type="ECO:0000256" key="10">
    <source>
        <dbReference type="ARBA" id="ARBA00023136"/>
    </source>
</evidence>
<keyword evidence="6 14" id="KW-0812">Transmembrane</keyword>
<reference evidence="15 16" key="1">
    <citation type="submission" date="2018-06" db="EMBL/GenBank/DDBJ databases">
        <title>Genomic Encyclopedia of Type Strains, Phase III (KMG-III): the genomes of soil and plant-associated and newly described type strains.</title>
        <authorList>
            <person name="Whitman W."/>
        </authorList>
    </citation>
    <scope>NUCLEOTIDE SEQUENCE [LARGE SCALE GENOMIC DNA]</scope>
    <source>
        <strain evidence="15 16">CECT 7646</strain>
    </source>
</reference>
<evidence type="ECO:0000256" key="7">
    <source>
        <dbReference type="ARBA" id="ARBA00022795"/>
    </source>
</evidence>
<evidence type="ECO:0000256" key="9">
    <source>
        <dbReference type="ARBA" id="ARBA00022989"/>
    </source>
</evidence>
<evidence type="ECO:0000313" key="15">
    <source>
        <dbReference type="EMBL" id="PYE75030.1"/>
    </source>
</evidence>
<keyword evidence="15" id="KW-0969">Cilium</keyword>
<evidence type="ECO:0000256" key="6">
    <source>
        <dbReference type="ARBA" id="ARBA00022692"/>
    </source>
</evidence>
<evidence type="ECO:0000256" key="4">
    <source>
        <dbReference type="ARBA" id="ARBA00022448"/>
    </source>
</evidence>
<gene>
    <name evidence="15" type="ORF">DFQ15_12151</name>
</gene>
<evidence type="ECO:0000256" key="13">
    <source>
        <dbReference type="SAM" id="MobiDB-lite"/>
    </source>
</evidence>
<feature type="compositionally biased region" description="Basic and acidic residues" evidence="13">
    <location>
        <begin position="12"/>
        <end position="23"/>
    </location>
</feature>
<evidence type="ECO:0000256" key="11">
    <source>
        <dbReference type="ARBA" id="ARBA00023225"/>
    </source>
</evidence>
<keyword evidence="16" id="KW-1185">Reference proteome</keyword>
<protein>
    <recommendedName>
        <fullName evidence="3">Flagellar biosynthetic protein FlhB</fullName>
    </recommendedName>
</protein>
<dbReference type="PRINTS" id="PR00950">
    <property type="entry name" value="TYPE3IMSPROT"/>
</dbReference>
<evidence type="ECO:0000256" key="2">
    <source>
        <dbReference type="ARBA" id="ARBA00010690"/>
    </source>
</evidence>
<comment type="function">
    <text evidence="12">Required for formation of the rod structure in the basal body of the flagellar apparatus. Together with FliI and FliH, may constitute the export apparatus of flagellin.</text>
</comment>
<keyword evidence="15" id="KW-0282">Flagellum</keyword>
<proteinExistence type="inferred from homology"/>
<dbReference type="GO" id="GO:0044781">
    <property type="term" value="P:bacterial-type flagellum organization"/>
    <property type="evidence" value="ECO:0007669"/>
    <property type="project" value="UniProtKB-KW"/>
</dbReference>
<evidence type="ECO:0000256" key="8">
    <source>
        <dbReference type="ARBA" id="ARBA00022927"/>
    </source>
</evidence>
<feature type="region of interest" description="Disordered" evidence="13">
    <location>
        <begin position="1"/>
        <end position="23"/>
    </location>
</feature>
<dbReference type="FunFam" id="3.40.1690.10:FF:000001">
    <property type="entry name" value="Flagellar biosynthetic protein FlhB"/>
    <property type="match status" value="1"/>
</dbReference>
<feature type="transmembrane region" description="Helical" evidence="14">
    <location>
        <begin position="187"/>
        <end position="209"/>
    </location>
</feature>
<dbReference type="AlphaFoldDB" id="A0A318SR23"/>
<dbReference type="PANTHER" id="PTHR30531">
    <property type="entry name" value="FLAGELLAR BIOSYNTHETIC PROTEIN FLHB"/>
    <property type="match status" value="1"/>
</dbReference>
<evidence type="ECO:0000256" key="12">
    <source>
        <dbReference type="ARBA" id="ARBA00025078"/>
    </source>
</evidence>
<dbReference type="InterPro" id="IPR029025">
    <property type="entry name" value="T3SS_substrate_exporter_C"/>
</dbReference>
<keyword evidence="8" id="KW-0653">Protein transport</keyword>
<feature type="transmembrane region" description="Helical" evidence="14">
    <location>
        <begin position="144"/>
        <end position="162"/>
    </location>
</feature>
<dbReference type="GO" id="GO:0005886">
    <property type="term" value="C:plasma membrane"/>
    <property type="evidence" value="ECO:0007669"/>
    <property type="project" value="UniProtKB-SubCell"/>
</dbReference>
<evidence type="ECO:0000256" key="14">
    <source>
        <dbReference type="SAM" id="Phobius"/>
    </source>
</evidence>
<keyword evidence="15" id="KW-0966">Cell projection</keyword>
<keyword evidence="11" id="KW-1006">Bacterial flagellum protein export</keyword>
<dbReference type="SUPFAM" id="SSF160544">
    <property type="entry name" value="EscU C-terminal domain-like"/>
    <property type="match status" value="1"/>
</dbReference>
<feature type="transmembrane region" description="Helical" evidence="14">
    <location>
        <begin position="83"/>
        <end position="109"/>
    </location>
</feature>
<dbReference type="RefSeq" id="WP_110466430.1">
    <property type="nucleotide sequence ID" value="NZ_JAMOFZ010000020.1"/>
</dbReference>
<dbReference type="Gene3D" id="6.10.250.2080">
    <property type="match status" value="1"/>
</dbReference>
<keyword evidence="4" id="KW-0813">Transport</keyword>
<feature type="transmembrane region" description="Helical" evidence="14">
    <location>
        <begin position="31"/>
        <end position="52"/>
    </location>
</feature>
<evidence type="ECO:0000256" key="5">
    <source>
        <dbReference type="ARBA" id="ARBA00022475"/>
    </source>
</evidence>